<keyword evidence="1" id="KW-0812">Transmembrane</keyword>
<feature type="non-terminal residue" evidence="2">
    <location>
        <position position="69"/>
    </location>
</feature>
<dbReference type="AlphaFoldDB" id="A0A7Y0SFH4"/>
<name>A0A7Y0SFH4_VIBPH</name>
<organism evidence="2 3">
    <name type="scientific">Vibrio parahaemolyticus</name>
    <dbReference type="NCBI Taxonomy" id="670"/>
    <lineage>
        <taxon>Bacteria</taxon>
        <taxon>Pseudomonadati</taxon>
        <taxon>Pseudomonadota</taxon>
        <taxon>Gammaproteobacteria</taxon>
        <taxon>Vibrionales</taxon>
        <taxon>Vibrionaceae</taxon>
        <taxon>Vibrio</taxon>
    </lineage>
</organism>
<reference evidence="2 3" key="1">
    <citation type="submission" date="2020-04" db="EMBL/GenBank/DDBJ databases">
        <title>Whole-genome sequencing of Vibrio spp. from China reveals different genetic environments of blaCTX-M-14 among diverse lineages.</title>
        <authorList>
            <person name="Zheng Z."/>
            <person name="Ye L."/>
            <person name="Chen S."/>
        </authorList>
    </citation>
    <scope>NUCLEOTIDE SEQUENCE [LARGE SCALE GENOMIC DNA]</scope>
    <source>
        <strain evidence="2 3">Vb0551</strain>
    </source>
</reference>
<keyword evidence="2" id="KW-0547">Nucleotide-binding</keyword>
<comment type="caution">
    <text evidence="2">The sequence shown here is derived from an EMBL/GenBank/DDBJ whole genome shotgun (WGS) entry which is preliminary data.</text>
</comment>
<feature type="transmembrane region" description="Helical" evidence="1">
    <location>
        <begin position="20"/>
        <end position="40"/>
    </location>
</feature>
<dbReference type="GO" id="GO:0005524">
    <property type="term" value="F:ATP binding"/>
    <property type="evidence" value="ECO:0007669"/>
    <property type="project" value="UniProtKB-KW"/>
</dbReference>
<accession>A0A7Y0SFH4</accession>
<sequence>MQTEHFSQKINFADKCYLTFSTVISTLFGLVLPFSILIIFDRVLPNQAKDTLFLLFAIILITIFLDYHL</sequence>
<keyword evidence="2" id="KW-0067">ATP-binding</keyword>
<protein>
    <submittedName>
        <fullName evidence="2">ABC transporter ATP-binding protein</fullName>
    </submittedName>
</protein>
<dbReference type="Proteomes" id="UP000518904">
    <property type="component" value="Unassembled WGS sequence"/>
</dbReference>
<keyword evidence="1" id="KW-0472">Membrane</keyword>
<proteinExistence type="predicted"/>
<evidence type="ECO:0000313" key="2">
    <source>
        <dbReference type="EMBL" id="NMU82307.1"/>
    </source>
</evidence>
<dbReference type="EMBL" id="JABCLB010000656">
    <property type="protein sequence ID" value="NMU82307.1"/>
    <property type="molecule type" value="Genomic_DNA"/>
</dbReference>
<feature type="transmembrane region" description="Helical" evidence="1">
    <location>
        <begin position="52"/>
        <end position="68"/>
    </location>
</feature>
<gene>
    <name evidence="2" type="ORF">HKB16_05360</name>
</gene>
<evidence type="ECO:0000256" key="1">
    <source>
        <dbReference type="SAM" id="Phobius"/>
    </source>
</evidence>
<keyword evidence="1" id="KW-1133">Transmembrane helix</keyword>
<evidence type="ECO:0000313" key="3">
    <source>
        <dbReference type="Proteomes" id="UP000518904"/>
    </source>
</evidence>